<feature type="region of interest" description="Disordered" evidence="1">
    <location>
        <begin position="120"/>
        <end position="406"/>
    </location>
</feature>
<feature type="compositionally biased region" description="Low complexity" evidence="1">
    <location>
        <begin position="143"/>
        <end position="152"/>
    </location>
</feature>
<feature type="domain" description="YdbS-like PH" evidence="3">
    <location>
        <begin position="636"/>
        <end position="697"/>
    </location>
</feature>
<proteinExistence type="predicted"/>
<feature type="compositionally biased region" description="Basic and acidic residues" evidence="1">
    <location>
        <begin position="825"/>
        <end position="835"/>
    </location>
</feature>
<dbReference type="EMBL" id="SNYN01000001">
    <property type="protein sequence ID" value="TDQ55218.1"/>
    <property type="molecule type" value="Genomic_DNA"/>
</dbReference>
<dbReference type="PANTHER" id="PTHR34473">
    <property type="entry name" value="UPF0699 TRANSMEMBRANE PROTEIN YDBS"/>
    <property type="match status" value="1"/>
</dbReference>
<keyword evidence="5" id="KW-1185">Reference proteome</keyword>
<feature type="compositionally biased region" description="Pro residues" evidence="1">
    <location>
        <begin position="354"/>
        <end position="368"/>
    </location>
</feature>
<keyword evidence="2" id="KW-0812">Transmembrane</keyword>
<evidence type="ECO:0000256" key="2">
    <source>
        <dbReference type="SAM" id="Phobius"/>
    </source>
</evidence>
<evidence type="ECO:0000313" key="5">
    <source>
        <dbReference type="Proteomes" id="UP000295281"/>
    </source>
</evidence>
<dbReference type="InterPro" id="IPR005182">
    <property type="entry name" value="YdbS-like_PH"/>
</dbReference>
<organism evidence="4 5">
    <name type="scientific">Actinorugispora endophytica</name>
    <dbReference type="NCBI Taxonomy" id="1605990"/>
    <lineage>
        <taxon>Bacteria</taxon>
        <taxon>Bacillati</taxon>
        <taxon>Actinomycetota</taxon>
        <taxon>Actinomycetes</taxon>
        <taxon>Streptosporangiales</taxon>
        <taxon>Nocardiopsidaceae</taxon>
        <taxon>Actinorugispora</taxon>
    </lineage>
</organism>
<dbReference type="PANTHER" id="PTHR34473:SF2">
    <property type="entry name" value="UPF0699 TRANSMEMBRANE PROTEIN YDBT"/>
    <property type="match status" value="1"/>
</dbReference>
<reference evidence="4 5" key="1">
    <citation type="submission" date="2019-03" db="EMBL/GenBank/DDBJ databases">
        <title>Genomic Encyclopedia of Type Strains, Phase IV (KMG-IV): sequencing the most valuable type-strain genomes for metagenomic binning, comparative biology and taxonomic classification.</title>
        <authorList>
            <person name="Goeker M."/>
        </authorList>
    </citation>
    <scope>NUCLEOTIDE SEQUENCE [LARGE SCALE GENOMIC DNA]</scope>
    <source>
        <strain evidence="4 5">DSM 46770</strain>
    </source>
</reference>
<feature type="domain" description="YdbS-like PH" evidence="3">
    <location>
        <begin position="737"/>
        <end position="805"/>
    </location>
</feature>
<dbReference type="Pfam" id="PF03703">
    <property type="entry name" value="bPH_2"/>
    <property type="match status" value="3"/>
</dbReference>
<evidence type="ECO:0000313" key="4">
    <source>
        <dbReference type="EMBL" id="TDQ55218.1"/>
    </source>
</evidence>
<accession>A0A4R6V8W0</accession>
<feature type="compositionally biased region" description="Low complexity" evidence="1">
    <location>
        <begin position="343"/>
        <end position="353"/>
    </location>
</feature>
<feature type="transmembrane region" description="Helical" evidence="2">
    <location>
        <begin position="447"/>
        <end position="468"/>
    </location>
</feature>
<sequence length="835" mass="88199">MTEPERGPIPQEQQADHAAPVGRAPLDAHWFDAREASDDDGDLPDPEPLPDPGPARSGTAGDGAAGTGRQDSDGWLFDHPERPDPTPPLREVTAPTDTNRVDIDAPAPISAWSFEALRDAAHIEPPAAPGPGPEPGFAPVAPPVQEAAAGPERAPSPERPSDRGGAPGERKGEPGPGAPEPGRTPFWGVRAEAPRVEDGRGDAAPGAERPEEAAARRARPGQTPFWGSRAEGSEPGNPADPNGRGPETSAPLWSGPPAREEPERPRQPLWNQGPRFAPAYAPPTPQPPSVTQGRPYVPPVPPGYAAPSGQAASPPGGPQGAGYPPPVGPPTTNVRPSGPEHPAPGQWAAQGPHPGAPPPGHHYGPPAPTGSHVRFAPYTQPAPPPGAWQPRSGAAPLPGSLPPRPEADITTGSHRLHGATVALRTAVVTLVFFALPGPILLDFGIGWTLLLTLAVAMGTAAYSLVAWWNTYFGLKGDHLVLHTGLFRQLTREIPLSRLQAVDVVRPLFMQVIGLAELRVELAGGDSGELRLRYLGRGQAERLRASLLAHAAGLSGRTPEAPETPLYKLPFSLLIGALVFRVPVLAAFVLFMLLIVAGLAFGEPGVLGGAVPLLLGLMRGFLGPLLRYIDFYASLSPDGLRLRYGVFQARMQTVPPGRVQAVRIVEPLLWRVFNVVRVEANVAGYVGERQTDSSTLLPVVPKRLAYALVGELFPGTDVSSVTLHPAHLGQAGQEALGVDDSLFVTRRGLFCRVVEIVPHSRMQTLRLTAGPLARMLGAATVEVETPPGPVRARAPHRELGEARRVVDGVAERAERARAASGGPERWATRSDTDTRQ</sequence>
<protein>
    <submittedName>
        <fullName evidence="4">Putative membrane protein</fullName>
    </submittedName>
</protein>
<dbReference type="Proteomes" id="UP000295281">
    <property type="component" value="Unassembled WGS sequence"/>
</dbReference>
<feature type="compositionally biased region" description="Basic and acidic residues" evidence="1">
    <location>
        <begin position="70"/>
        <end position="84"/>
    </location>
</feature>
<feature type="compositionally biased region" description="Basic and acidic residues" evidence="1">
    <location>
        <begin position="155"/>
        <end position="173"/>
    </location>
</feature>
<feature type="compositionally biased region" description="Low complexity" evidence="1">
    <location>
        <begin position="305"/>
        <end position="314"/>
    </location>
</feature>
<dbReference type="AlphaFoldDB" id="A0A4R6V8W0"/>
<evidence type="ECO:0000256" key="1">
    <source>
        <dbReference type="SAM" id="MobiDB-lite"/>
    </source>
</evidence>
<feature type="domain" description="YdbS-like PH" evidence="3">
    <location>
        <begin position="467"/>
        <end position="545"/>
    </location>
</feature>
<keyword evidence="2" id="KW-1133">Transmembrane helix</keyword>
<keyword evidence="2" id="KW-0472">Membrane</keyword>
<gene>
    <name evidence="4" type="ORF">EV190_101543</name>
</gene>
<feature type="compositionally biased region" description="Basic and acidic residues" evidence="1">
    <location>
        <begin position="192"/>
        <end position="201"/>
    </location>
</feature>
<feature type="transmembrane region" description="Helical" evidence="2">
    <location>
        <begin position="577"/>
        <end position="600"/>
    </location>
</feature>
<feature type="compositionally biased region" description="Pro residues" evidence="1">
    <location>
        <begin position="126"/>
        <end position="142"/>
    </location>
</feature>
<feature type="transmembrane region" description="Helical" evidence="2">
    <location>
        <begin position="606"/>
        <end position="625"/>
    </location>
</feature>
<evidence type="ECO:0000259" key="3">
    <source>
        <dbReference type="Pfam" id="PF03703"/>
    </source>
</evidence>
<feature type="region of interest" description="Disordered" evidence="1">
    <location>
        <begin position="1"/>
        <end position="106"/>
    </location>
</feature>
<dbReference type="RefSeq" id="WP_394345481.1">
    <property type="nucleotide sequence ID" value="NZ_SNYN01000001.1"/>
</dbReference>
<comment type="caution">
    <text evidence="4">The sequence shown here is derived from an EMBL/GenBank/DDBJ whole genome shotgun (WGS) entry which is preliminary data.</text>
</comment>
<name>A0A4R6V8W0_9ACTN</name>
<feature type="region of interest" description="Disordered" evidence="1">
    <location>
        <begin position="809"/>
        <end position="835"/>
    </location>
</feature>